<reference evidence="2 3" key="1">
    <citation type="journal article" date="2019" name="PLoS Biol.">
        <title>Sex chromosomes control vertical transmission of feminizing Wolbachia symbionts in an isopod.</title>
        <authorList>
            <person name="Becking T."/>
            <person name="Chebbi M.A."/>
            <person name="Giraud I."/>
            <person name="Moumen B."/>
            <person name="Laverre T."/>
            <person name="Caubet Y."/>
            <person name="Peccoud J."/>
            <person name="Gilbert C."/>
            <person name="Cordaux R."/>
        </authorList>
    </citation>
    <scope>NUCLEOTIDE SEQUENCE [LARGE SCALE GENOMIC DNA]</scope>
    <source>
        <strain evidence="2">ANa2</strain>
        <tissue evidence="2">Whole body excluding digestive tract and cuticle</tissue>
    </source>
</reference>
<name>A0A5N5TA86_9CRUS</name>
<evidence type="ECO:0000313" key="2">
    <source>
        <dbReference type="EMBL" id="KAB7503089.1"/>
    </source>
</evidence>
<protein>
    <submittedName>
        <fullName evidence="2">Uncharacterized protein</fullName>
    </submittedName>
</protein>
<dbReference type="EMBL" id="SEYY01005914">
    <property type="protein sequence ID" value="KAB7503089.1"/>
    <property type="molecule type" value="Genomic_DNA"/>
</dbReference>
<dbReference type="InterPro" id="IPR019034">
    <property type="entry name" value="UPF0390"/>
</dbReference>
<dbReference type="OrthoDB" id="10425681at2759"/>
<feature type="region of interest" description="Disordered" evidence="1">
    <location>
        <begin position="1"/>
        <end position="24"/>
    </location>
</feature>
<sequence length="90" mass="9907">MPQGSYKSRKTLSGNPPAQKKKATKNILKIKKGKTISSKKAFKIEGKKLKQSLEKAINARIEEDVKALATHDAQSLKILKSSDQAKKKSS</sequence>
<organism evidence="2 3">
    <name type="scientific">Armadillidium nasatum</name>
    <dbReference type="NCBI Taxonomy" id="96803"/>
    <lineage>
        <taxon>Eukaryota</taxon>
        <taxon>Metazoa</taxon>
        <taxon>Ecdysozoa</taxon>
        <taxon>Arthropoda</taxon>
        <taxon>Crustacea</taxon>
        <taxon>Multicrustacea</taxon>
        <taxon>Malacostraca</taxon>
        <taxon>Eumalacostraca</taxon>
        <taxon>Peracarida</taxon>
        <taxon>Isopoda</taxon>
        <taxon>Oniscidea</taxon>
        <taxon>Crinocheta</taxon>
        <taxon>Armadillidiidae</taxon>
        <taxon>Armadillidium</taxon>
    </lineage>
</organism>
<evidence type="ECO:0000256" key="1">
    <source>
        <dbReference type="SAM" id="MobiDB-lite"/>
    </source>
</evidence>
<gene>
    <name evidence="2" type="ORF">Anas_08025</name>
</gene>
<proteinExistence type="predicted"/>
<dbReference type="AlphaFoldDB" id="A0A5N5TA86"/>
<accession>A0A5N5TA86</accession>
<dbReference type="Pfam" id="PF09495">
    <property type="entry name" value="DUF2462"/>
    <property type="match status" value="1"/>
</dbReference>
<evidence type="ECO:0000313" key="3">
    <source>
        <dbReference type="Proteomes" id="UP000326759"/>
    </source>
</evidence>
<comment type="caution">
    <text evidence="2">The sequence shown here is derived from an EMBL/GenBank/DDBJ whole genome shotgun (WGS) entry which is preliminary data.</text>
</comment>
<dbReference type="Proteomes" id="UP000326759">
    <property type="component" value="Unassembled WGS sequence"/>
</dbReference>
<keyword evidence="3" id="KW-1185">Reference proteome</keyword>